<evidence type="ECO:0000313" key="2">
    <source>
        <dbReference type="EMBL" id="CEM19966.1"/>
    </source>
</evidence>
<proteinExistence type="predicted"/>
<sequence length="211" mass="23049">MQGVKVDAKIVCDKYQGYSFNMSKEDPAFLQSMFKALERPLGKADKQQEVYTKLREAVGVKNTESVREFDLENPDDRSLVGLSDRSQARAVARCLQFLVPALQAPTAINNNAPPISKGENPVFAKAKAATGPFPSSAPPSAVASPLEKAPSSAATAPQHPRPWKRWRREVLPRPRSHVLHGPRSSVRLWLCCGISGRVHREIQSGSGRGGV</sequence>
<reference evidence="2" key="1">
    <citation type="submission" date="2014-11" db="EMBL/GenBank/DDBJ databases">
        <authorList>
            <person name="Otto D Thomas"/>
            <person name="Naeem Raeece"/>
        </authorList>
    </citation>
    <scope>NUCLEOTIDE SEQUENCE</scope>
</reference>
<accession>A0A0G4FX82</accession>
<dbReference type="AlphaFoldDB" id="A0A0G4FX82"/>
<organism evidence="2">
    <name type="scientific">Chromera velia CCMP2878</name>
    <dbReference type="NCBI Taxonomy" id="1169474"/>
    <lineage>
        <taxon>Eukaryota</taxon>
        <taxon>Sar</taxon>
        <taxon>Alveolata</taxon>
        <taxon>Colpodellida</taxon>
        <taxon>Chromeraceae</taxon>
        <taxon>Chromera</taxon>
    </lineage>
</organism>
<dbReference type="VEuPathDB" id="CryptoDB:Cvel_19224"/>
<dbReference type="EMBL" id="CDMZ01000709">
    <property type="protein sequence ID" value="CEM19966.1"/>
    <property type="molecule type" value="Genomic_DNA"/>
</dbReference>
<name>A0A0G4FX82_9ALVE</name>
<feature type="compositionally biased region" description="Low complexity" evidence="1">
    <location>
        <begin position="129"/>
        <end position="145"/>
    </location>
</feature>
<dbReference type="PhylomeDB" id="A0A0G4FX82"/>
<gene>
    <name evidence="2" type="ORF">Cvel_19224</name>
</gene>
<feature type="region of interest" description="Disordered" evidence="1">
    <location>
        <begin position="129"/>
        <end position="167"/>
    </location>
</feature>
<protein>
    <submittedName>
        <fullName evidence="2">Uncharacterized protein</fullName>
    </submittedName>
</protein>
<evidence type="ECO:0000256" key="1">
    <source>
        <dbReference type="SAM" id="MobiDB-lite"/>
    </source>
</evidence>